<protein>
    <submittedName>
        <fullName evidence="1">Uncharacterized protein</fullName>
    </submittedName>
</protein>
<dbReference type="Proteomes" id="UP000004079">
    <property type="component" value="Unassembled WGS sequence"/>
</dbReference>
<name>D1QMQ4_9BACT</name>
<dbReference type="AlphaFoldDB" id="D1QMQ4"/>
<evidence type="ECO:0000313" key="1">
    <source>
        <dbReference type="EMBL" id="EFB33303.1"/>
    </source>
</evidence>
<accession>D1QMQ4</accession>
<reference evidence="1 2" key="1">
    <citation type="submission" date="2009-11" db="EMBL/GenBank/DDBJ databases">
        <authorList>
            <person name="Weinstock G."/>
            <person name="Sodergren E."/>
            <person name="Clifton S."/>
            <person name="Fulton L."/>
            <person name="Fulton B."/>
            <person name="Courtney L."/>
            <person name="Fronick C."/>
            <person name="Harrison M."/>
            <person name="Strong C."/>
            <person name="Farmer C."/>
            <person name="Delahaunty K."/>
            <person name="Markovic C."/>
            <person name="Hall O."/>
            <person name="Minx P."/>
            <person name="Tomlinson C."/>
            <person name="Mitreva M."/>
            <person name="Nelson J."/>
            <person name="Hou S."/>
            <person name="Wollam A."/>
            <person name="Pepin K.H."/>
            <person name="Johnson M."/>
            <person name="Bhonagiri V."/>
            <person name="Nash W.E."/>
            <person name="Warren W."/>
            <person name="Chinwalla A."/>
            <person name="Mardis E.R."/>
            <person name="Wilson R.K."/>
        </authorList>
    </citation>
    <scope>NUCLEOTIDE SEQUENCE [LARGE SCALE GENOMIC DNA]</scope>
    <source>
        <strain evidence="1 2">F0302</strain>
    </source>
</reference>
<evidence type="ECO:0000313" key="2">
    <source>
        <dbReference type="Proteomes" id="UP000004079"/>
    </source>
</evidence>
<sequence length="45" mass="5210">MPGAVTYTDVRNMILPKEGTLYCHIHTNLEINKLRKPCNLHQNTM</sequence>
<comment type="caution">
    <text evidence="1">The sequence shown here is derived from an EMBL/GenBank/DDBJ whole genome shotgun (WGS) entry which is preliminary data.</text>
</comment>
<dbReference type="HOGENOM" id="CLU_3203569_0_0_10"/>
<proteinExistence type="predicted"/>
<gene>
    <name evidence="1" type="ORF">HMPREF0971_00062</name>
</gene>
<dbReference type="EMBL" id="ACUZ02000003">
    <property type="protein sequence ID" value="EFB33303.1"/>
    <property type="molecule type" value="Genomic_DNA"/>
</dbReference>
<dbReference type="STRING" id="649760.HMPREF0971_00062"/>
<organism evidence="1 2">
    <name type="scientific">Segatella oris F0302</name>
    <dbReference type="NCBI Taxonomy" id="649760"/>
    <lineage>
        <taxon>Bacteria</taxon>
        <taxon>Pseudomonadati</taxon>
        <taxon>Bacteroidota</taxon>
        <taxon>Bacteroidia</taxon>
        <taxon>Bacteroidales</taxon>
        <taxon>Prevotellaceae</taxon>
        <taxon>Segatella</taxon>
    </lineage>
</organism>